<organism evidence="1 2">
    <name type="scientific">Elysia crispata</name>
    <name type="common">lettuce slug</name>
    <dbReference type="NCBI Taxonomy" id="231223"/>
    <lineage>
        <taxon>Eukaryota</taxon>
        <taxon>Metazoa</taxon>
        <taxon>Spiralia</taxon>
        <taxon>Lophotrochozoa</taxon>
        <taxon>Mollusca</taxon>
        <taxon>Gastropoda</taxon>
        <taxon>Heterobranchia</taxon>
        <taxon>Euthyneura</taxon>
        <taxon>Panpulmonata</taxon>
        <taxon>Sacoglossa</taxon>
        <taxon>Placobranchoidea</taxon>
        <taxon>Plakobranchidae</taxon>
        <taxon>Elysia</taxon>
    </lineage>
</organism>
<evidence type="ECO:0000313" key="2">
    <source>
        <dbReference type="Proteomes" id="UP001283361"/>
    </source>
</evidence>
<dbReference type="Proteomes" id="UP001283361">
    <property type="component" value="Unassembled WGS sequence"/>
</dbReference>
<proteinExistence type="predicted"/>
<accession>A0AAE1ASI7</accession>
<evidence type="ECO:0000313" key="1">
    <source>
        <dbReference type="EMBL" id="KAK3793133.1"/>
    </source>
</evidence>
<sequence>MCALAQAKKRRESKSRLTSRTIKCWLSRGKAIELKTKPVYNNRQASKSLAIDPIMIHIHNNQEWVTASRSMMDRSSRLVGRYVSDRQ</sequence>
<comment type="caution">
    <text evidence="1">The sequence shown here is derived from an EMBL/GenBank/DDBJ whole genome shotgun (WGS) entry which is preliminary data.</text>
</comment>
<reference evidence="1" key="1">
    <citation type="journal article" date="2023" name="G3 (Bethesda)">
        <title>A reference genome for the long-term kleptoplast-retaining sea slug Elysia crispata morphotype clarki.</title>
        <authorList>
            <person name="Eastman K.E."/>
            <person name="Pendleton A.L."/>
            <person name="Shaikh M.A."/>
            <person name="Suttiyut T."/>
            <person name="Ogas R."/>
            <person name="Tomko P."/>
            <person name="Gavelis G."/>
            <person name="Widhalm J.R."/>
            <person name="Wisecaver J.H."/>
        </authorList>
    </citation>
    <scope>NUCLEOTIDE SEQUENCE</scope>
    <source>
        <strain evidence="1">ECLA1</strain>
    </source>
</reference>
<gene>
    <name evidence="1" type="ORF">RRG08_024966</name>
</gene>
<keyword evidence="2" id="KW-1185">Reference proteome</keyword>
<dbReference type="EMBL" id="JAWDGP010001278">
    <property type="protein sequence ID" value="KAK3793133.1"/>
    <property type="molecule type" value="Genomic_DNA"/>
</dbReference>
<dbReference type="AlphaFoldDB" id="A0AAE1ASI7"/>
<protein>
    <submittedName>
        <fullName evidence="1">Uncharacterized protein</fullName>
    </submittedName>
</protein>
<name>A0AAE1ASI7_9GAST</name>